<keyword evidence="1" id="KW-0175">Coiled coil</keyword>
<reference evidence="3" key="1">
    <citation type="submission" date="2016-04" db="EMBL/GenBank/DDBJ databases">
        <authorList>
            <person name="Evans L.H."/>
            <person name="Alamgir A."/>
            <person name="Owens N."/>
            <person name="Weber N.D."/>
            <person name="Virtaneva K."/>
            <person name="Barbian K."/>
            <person name="Babar A."/>
            <person name="Rosenke K."/>
        </authorList>
    </citation>
    <scope>NUCLEOTIDE SEQUENCE</scope>
    <source>
        <strain evidence="3">86</strain>
    </source>
</reference>
<dbReference type="EMBL" id="FLUN01000001">
    <property type="protein sequence ID" value="SBV97768.1"/>
    <property type="molecule type" value="Genomic_DNA"/>
</dbReference>
<proteinExistence type="predicted"/>
<dbReference type="PROSITE" id="PS51257">
    <property type="entry name" value="PROKAR_LIPOPROTEIN"/>
    <property type="match status" value="1"/>
</dbReference>
<protein>
    <submittedName>
        <fullName evidence="3">Uncharacterized protein</fullName>
    </submittedName>
</protein>
<gene>
    <name evidence="3" type="ORF">KL86CLO1_10955</name>
</gene>
<dbReference type="AlphaFoldDB" id="A0A212JEC3"/>
<sequence length="137" mass="15061">MKKMKIAALFLSLTLTLAAASPAMAACNPSVSRQVYGQIQVTCSREEIVSAAKDAKNLAKAERIVAQANEKIEDLVAHAQSTKKDDVAKLLDQVDKLVEKTRKQVAKLGYEVECTYTEYVVDGQTILIDPLRVIQPR</sequence>
<feature type="coiled-coil region" evidence="1">
    <location>
        <begin position="51"/>
        <end position="85"/>
    </location>
</feature>
<evidence type="ECO:0000256" key="1">
    <source>
        <dbReference type="SAM" id="Coils"/>
    </source>
</evidence>
<evidence type="ECO:0000256" key="2">
    <source>
        <dbReference type="SAM" id="SignalP"/>
    </source>
</evidence>
<organism evidence="3">
    <name type="scientific">uncultured Eubacteriales bacterium</name>
    <dbReference type="NCBI Taxonomy" id="172733"/>
    <lineage>
        <taxon>Bacteria</taxon>
        <taxon>Bacillati</taxon>
        <taxon>Bacillota</taxon>
        <taxon>Clostridia</taxon>
        <taxon>Eubacteriales</taxon>
        <taxon>environmental samples</taxon>
    </lineage>
</organism>
<feature type="signal peptide" evidence="2">
    <location>
        <begin position="1"/>
        <end position="25"/>
    </location>
</feature>
<evidence type="ECO:0000313" key="3">
    <source>
        <dbReference type="EMBL" id="SBV97768.1"/>
    </source>
</evidence>
<accession>A0A212JEC3</accession>
<feature type="chain" id="PRO_5012939565" evidence="2">
    <location>
        <begin position="26"/>
        <end position="137"/>
    </location>
</feature>
<name>A0A212JEC3_9FIRM</name>
<keyword evidence="2" id="KW-0732">Signal</keyword>